<dbReference type="PROSITE" id="PS50090">
    <property type="entry name" value="MYB_LIKE"/>
    <property type="match status" value="1"/>
</dbReference>
<evidence type="ECO:0000259" key="2">
    <source>
        <dbReference type="PROSITE" id="PS50090"/>
    </source>
</evidence>
<evidence type="ECO:0008006" key="6">
    <source>
        <dbReference type="Google" id="ProtNLM"/>
    </source>
</evidence>
<gene>
    <name evidence="4" type="ORF">AC579_755</name>
</gene>
<feature type="compositionally biased region" description="Low complexity" evidence="1">
    <location>
        <begin position="327"/>
        <end position="347"/>
    </location>
</feature>
<feature type="compositionally biased region" description="Low complexity" evidence="1">
    <location>
        <begin position="86"/>
        <end position="104"/>
    </location>
</feature>
<evidence type="ECO:0000313" key="4">
    <source>
        <dbReference type="EMBL" id="KXT14884.1"/>
    </source>
</evidence>
<organism evidence="4 5">
    <name type="scientific">Pseudocercospora musae</name>
    <dbReference type="NCBI Taxonomy" id="113226"/>
    <lineage>
        <taxon>Eukaryota</taxon>
        <taxon>Fungi</taxon>
        <taxon>Dikarya</taxon>
        <taxon>Ascomycota</taxon>
        <taxon>Pezizomycotina</taxon>
        <taxon>Dothideomycetes</taxon>
        <taxon>Dothideomycetidae</taxon>
        <taxon>Mycosphaerellales</taxon>
        <taxon>Mycosphaerellaceae</taxon>
        <taxon>Pseudocercospora</taxon>
    </lineage>
</organism>
<dbReference type="STRING" id="113226.A0A139IJQ6"/>
<dbReference type="InterPro" id="IPR017930">
    <property type="entry name" value="Myb_dom"/>
</dbReference>
<dbReference type="SUPFAM" id="SSF46689">
    <property type="entry name" value="Homeodomain-like"/>
    <property type="match status" value="1"/>
</dbReference>
<accession>A0A139IJQ6</accession>
<feature type="region of interest" description="Disordered" evidence="1">
    <location>
        <begin position="82"/>
        <end position="224"/>
    </location>
</feature>
<comment type="caution">
    <text evidence="4">The sequence shown here is derived from an EMBL/GenBank/DDBJ whole genome shotgun (WGS) entry which is preliminary data.</text>
</comment>
<dbReference type="EMBL" id="LFZO01000072">
    <property type="protein sequence ID" value="KXT14884.1"/>
    <property type="molecule type" value="Genomic_DNA"/>
</dbReference>
<dbReference type="OrthoDB" id="2350934at2759"/>
<dbReference type="PROSITE" id="PS51294">
    <property type="entry name" value="HTH_MYB"/>
    <property type="match status" value="1"/>
</dbReference>
<feature type="compositionally biased region" description="Pro residues" evidence="1">
    <location>
        <begin position="172"/>
        <end position="188"/>
    </location>
</feature>
<protein>
    <recommendedName>
        <fullName evidence="6">Myb-like domain-containing protein</fullName>
    </recommendedName>
</protein>
<evidence type="ECO:0000256" key="1">
    <source>
        <dbReference type="SAM" id="MobiDB-lite"/>
    </source>
</evidence>
<feature type="compositionally biased region" description="Low complexity" evidence="1">
    <location>
        <begin position="152"/>
        <end position="166"/>
    </location>
</feature>
<dbReference type="CDD" id="cd00167">
    <property type="entry name" value="SANT"/>
    <property type="match status" value="1"/>
</dbReference>
<evidence type="ECO:0000259" key="3">
    <source>
        <dbReference type="PROSITE" id="PS51294"/>
    </source>
</evidence>
<dbReference type="AlphaFoldDB" id="A0A139IJQ6"/>
<evidence type="ECO:0000313" key="5">
    <source>
        <dbReference type="Proteomes" id="UP000073492"/>
    </source>
</evidence>
<feature type="domain" description="HTH myb-type" evidence="3">
    <location>
        <begin position="211"/>
        <end position="265"/>
    </location>
</feature>
<dbReference type="Pfam" id="PF00249">
    <property type="entry name" value="Myb_DNA-binding"/>
    <property type="match status" value="1"/>
</dbReference>
<dbReference type="Gene3D" id="1.10.10.60">
    <property type="entry name" value="Homeodomain-like"/>
    <property type="match status" value="1"/>
</dbReference>
<dbReference type="SMART" id="SM00717">
    <property type="entry name" value="SANT"/>
    <property type="match status" value="1"/>
</dbReference>
<feature type="compositionally biased region" description="Polar residues" evidence="1">
    <location>
        <begin position="365"/>
        <end position="374"/>
    </location>
</feature>
<dbReference type="Proteomes" id="UP000073492">
    <property type="component" value="Unassembled WGS sequence"/>
</dbReference>
<dbReference type="InterPro" id="IPR009057">
    <property type="entry name" value="Homeodomain-like_sf"/>
</dbReference>
<dbReference type="InterPro" id="IPR001005">
    <property type="entry name" value="SANT/Myb"/>
</dbReference>
<sequence length="448" mass="49418">MSPHPIVLQFSEPAASRQSEALLTFLHISLRRIRLLSIIKSTGSDTRQDLPDLKRCRHSQPSRELASKPATAANVDIHSLLERPKSASSPGNVSNSSKTSNSSSRVRDDTAGSARTSTITTASTPAPYPGPPLEPHHHQPIHPSFPPMQTMQYAQHYHPGPQHYHPMSNYSPYPPTSMPDPRLGPPIPLSHMPGPSGNKRLAPPHPHPNETPAKKKQSKWTADEDRSIIELRGNGMKWEDISKHLPGRSAISCRLRFQNYLERRSEWDEEKKNKLARLYERFKKDMWEKISKEMQLPWRAAEAMHWQIGEIEMAQRANVPVFHLAGQQSGSSQAGPGSEGRSSTSPSSGGGPPLSGIAYTHTHNHSLPQVQQPISHPVSPVQSRLRRSSDDSSPGGPLLRRRADSARSVPNSATLSRAPLPSLADVTGPPGHAIRYTLPPVVTSSERR</sequence>
<keyword evidence="5" id="KW-1185">Reference proteome</keyword>
<feature type="domain" description="Myb-like" evidence="2">
    <location>
        <begin position="212"/>
        <end position="261"/>
    </location>
</feature>
<proteinExistence type="predicted"/>
<name>A0A139IJQ6_9PEZI</name>
<feature type="compositionally biased region" description="Low complexity" evidence="1">
    <location>
        <begin position="111"/>
        <end position="124"/>
    </location>
</feature>
<reference evidence="4 5" key="1">
    <citation type="submission" date="2015-07" db="EMBL/GenBank/DDBJ databases">
        <title>Comparative genomics of the Sigatoka disease complex on banana suggests a link between parallel evolutionary changes in Pseudocercospora fijiensis and Pseudocercospora eumusae and increased virulence on the banana host.</title>
        <authorList>
            <person name="Chang T.-C."/>
            <person name="Salvucci A."/>
            <person name="Crous P.W."/>
            <person name="Stergiopoulos I."/>
        </authorList>
    </citation>
    <scope>NUCLEOTIDE SEQUENCE [LARGE SCALE GENOMIC DNA]</scope>
    <source>
        <strain evidence="4 5">CBS 116634</strain>
    </source>
</reference>
<feature type="region of interest" description="Disordered" evidence="1">
    <location>
        <begin position="327"/>
        <end position="448"/>
    </location>
</feature>